<keyword evidence="2" id="KW-1185">Reference proteome</keyword>
<dbReference type="Proteomes" id="UP000248482">
    <property type="component" value="Unplaced"/>
</dbReference>
<feature type="region of interest" description="Disordered" evidence="1">
    <location>
        <begin position="274"/>
        <end position="300"/>
    </location>
</feature>
<dbReference type="KEGG" id="elk:111162541"/>
<gene>
    <name evidence="3" type="primary">LOC111162541</name>
</gene>
<dbReference type="GeneID" id="111162541"/>
<protein>
    <submittedName>
        <fullName evidence="3">Uncharacterized protein LOC111162541</fullName>
    </submittedName>
</protein>
<evidence type="ECO:0000256" key="1">
    <source>
        <dbReference type="SAM" id="MobiDB-lite"/>
    </source>
</evidence>
<name>A0A2Y9LBZ3_ENHLU</name>
<evidence type="ECO:0000313" key="3">
    <source>
        <dbReference type="RefSeq" id="XP_022382738.1"/>
    </source>
</evidence>
<dbReference type="AlphaFoldDB" id="A0A2Y9LBZ3"/>
<reference evidence="3" key="1">
    <citation type="submission" date="2025-08" db="UniProtKB">
        <authorList>
            <consortium name="RefSeq"/>
        </authorList>
    </citation>
    <scope>IDENTIFICATION</scope>
    <source>
        <tissue evidence="3">Blood</tissue>
    </source>
</reference>
<accession>A0A2Y9LBZ3</accession>
<organism evidence="2 3">
    <name type="scientific">Enhydra lutris kenyoni</name>
    <name type="common">northern sea otter</name>
    <dbReference type="NCBI Taxonomy" id="391180"/>
    <lineage>
        <taxon>Eukaryota</taxon>
        <taxon>Metazoa</taxon>
        <taxon>Chordata</taxon>
        <taxon>Craniata</taxon>
        <taxon>Vertebrata</taxon>
        <taxon>Euteleostomi</taxon>
        <taxon>Mammalia</taxon>
        <taxon>Eutheria</taxon>
        <taxon>Laurasiatheria</taxon>
        <taxon>Carnivora</taxon>
        <taxon>Caniformia</taxon>
        <taxon>Musteloidea</taxon>
        <taxon>Mustelidae</taxon>
        <taxon>Lutrinae</taxon>
        <taxon>Enhydra</taxon>
    </lineage>
</organism>
<dbReference type="RefSeq" id="XP_022382738.1">
    <property type="nucleotide sequence ID" value="XM_022527030.1"/>
</dbReference>
<proteinExistence type="predicted"/>
<evidence type="ECO:0000313" key="2">
    <source>
        <dbReference type="Proteomes" id="UP000248482"/>
    </source>
</evidence>
<sequence length="300" mass="32546">MGPQDSSPCPCLINGEVPCCLGLPSPLTPTQPWGSLPVPWFHVPCDAPSFLSPAGPGPSTPDSWASPTQQVQNRIPDFPTKLAPGSSSGHMLVLGGREPWCILNLLSPQGLSTCCPTTGNALRPGRTHFLTFRCLSRGRLHLRGDPYPNTAPLSVALLCSLILSIGRHSVISWFHVTVVSASEGRHPCLACSLLYLQHLAHSRCCVTPGSRQRPHYCWCHTAVQASRGLQVDTQAWGSDEVGGTKLGLIHLWSGIEPRMRMSRELLARTTGSHHLMFGQPESGPREQWGKEHSRKKQAGS</sequence>